<keyword evidence="4" id="KW-0963">Cytoplasm</keyword>
<protein>
    <submittedName>
        <fullName evidence="10">Uncharacterized protein</fullName>
    </submittedName>
</protein>
<gene>
    <name evidence="10" type="ORF">QBC47DRAFT_393373</name>
</gene>
<feature type="compositionally biased region" description="Polar residues" evidence="9">
    <location>
        <begin position="304"/>
        <end position="315"/>
    </location>
</feature>
<keyword evidence="5" id="KW-0678">Repressor</keyword>
<feature type="region of interest" description="Disordered" evidence="9">
    <location>
        <begin position="1"/>
        <end position="123"/>
    </location>
</feature>
<dbReference type="Pfam" id="PF08528">
    <property type="entry name" value="Whi5"/>
    <property type="match status" value="1"/>
</dbReference>
<evidence type="ECO:0000313" key="10">
    <source>
        <dbReference type="EMBL" id="KAK1750730.1"/>
    </source>
</evidence>
<comment type="caution">
    <text evidence="10">The sequence shown here is derived from an EMBL/GenBank/DDBJ whole genome shotgun (WGS) entry which is preliminary data.</text>
</comment>
<evidence type="ECO:0000256" key="3">
    <source>
        <dbReference type="ARBA" id="ARBA00006922"/>
    </source>
</evidence>
<dbReference type="InterPro" id="IPR013734">
    <property type="entry name" value="TF_Nrm1/Whi5"/>
</dbReference>
<accession>A0AAJ0B3W0</accession>
<sequence length="340" mass="37025">MDATSPAKRRVLGELNPNASLRLPSPQPKGLAPPKMSQLASPFRLQTAPPDLHLTPLPAMSPCGSPRKHALDEHDPRGSQRKRSRLDCDSRSGSYTEGRSDVERRDWSSSPVGPHNDSHAESSVFDNSTVDVSQATNVTVPDAQRIPAAPPAPAATVQQPRRWTPEELRQKAEMLRARLRLANYKVRTGQVEVPFDQLQLLPVPCGHVNCTSCPRKRARQEASASSFREESSTARSTSISVPSAARLQRFAEMSLARSRDLKKLDDSDESINLPSPHPQTDSEDGDEVIITLPPLPARKDLESASPNTPQRQTKGPNDERLSSSALRGGAASGLLSLSRS</sequence>
<evidence type="ECO:0000256" key="6">
    <source>
        <dbReference type="ARBA" id="ARBA00023015"/>
    </source>
</evidence>
<keyword evidence="11" id="KW-1185">Reference proteome</keyword>
<comment type="similarity">
    <text evidence="3">Belongs to the WHI5/NRM1 family.</text>
</comment>
<evidence type="ECO:0000256" key="7">
    <source>
        <dbReference type="ARBA" id="ARBA00023163"/>
    </source>
</evidence>
<organism evidence="10 11">
    <name type="scientific">Echria macrotheca</name>
    <dbReference type="NCBI Taxonomy" id="438768"/>
    <lineage>
        <taxon>Eukaryota</taxon>
        <taxon>Fungi</taxon>
        <taxon>Dikarya</taxon>
        <taxon>Ascomycota</taxon>
        <taxon>Pezizomycotina</taxon>
        <taxon>Sordariomycetes</taxon>
        <taxon>Sordariomycetidae</taxon>
        <taxon>Sordariales</taxon>
        <taxon>Schizotheciaceae</taxon>
        <taxon>Echria</taxon>
    </lineage>
</organism>
<feature type="compositionally biased region" description="Basic and acidic residues" evidence="9">
    <location>
        <begin position="69"/>
        <end position="78"/>
    </location>
</feature>
<evidence type="ECO:0000256" key="8">
    <source>
        <dbReference type="ARBA" id="ARBA00023242"/>
    </source>
</evidence>
<keyword evidence="7" id="KW-0804">Transcription</keyword>
<feature type="compositionally biased region" description="Low complexity" evidence="9">
    <location>
        <begin position="322"/>
        <end position="340"/>
    </location>
</feature>
<keyword evidence="6" id="KW-0805">Transcription regulation</keyword>
<evidence type="ECO:0000256" key="5">
    <source>
        <dbReference type="ARBA" id="ARBA00022491"/>
    </source>
</evidence>
<feature type="region of interest" description="Disordered" evidence="9">
    <location>
        <begin position="144"/>
        <end position="165"/>
    </location>
</feature>
<dbReference type="GO" id="GO:0005634">
    <property type="term" value="C:nucleus"/>
    <property type="evidence" value="ECO:0007669"/>
    <property type="project" value="UniProtKB-SubCell"/>
</dbReference>
<reference evidence="10" key="1">
    <citation type="submission" date="2023-06" db="EMBL/GenBank/DDBJ databases">
        <title>Genome-scale phylogeny and comparative genomics of the fungal order Sordariales.</title>
        <authorList>
            <consortium name="Lawrence Berkeley National Laboratory"/>
            <person name="Hensen N."/>
            <person name="Bonometti L."/>
            <person name="Westerberg I."/>
            <person name="Brannstrom I.O."/>
            <person name="Guillou S."/>
            <person name="Cros-Aarteil S."/>
            <person name="Calhoun S."/>
            <person name="Haridas S."/>
            <person name="Kuo A."/>
            <person name="Mondo S."/>
            <person name="Pangilinan J."/>
            <person name="Riley R."/>
            <person name="Labutti K."/>
            <person name="Andreopoulos B."/>
            <person name="Lipzen A."/>
            <person name="Chen C."/>
            <person name="Yanf M."/>
            <person name="Daum C."/>
            <person name="Ng V."/>
            <person name="Clum A."/>
            <person name="Steindorff A."/>
            <person name="Ohm R."/>
            <person name="Martin F."/>
            <person name="Silar P."/>
            <person name="Natvig D."/>
            <person name="Lalanne C."/>
            <person name="Gautier V."/>
            <person name="Ament-Velasquez S.L."/>
            <person name="Kruys A."/>
            <person name="Hutchinson M.I."/>
            <person name="Powell A.J."/>
            <person name="Barry K."/>
            <person name="Miller A.N."/>
            <person name="Grigoriev I.V."/>
            <person name="Debuchy R."/>
            <person name="Gladieux P."/>
            <person name="Thoren M.H."/>
            <person name="Johannesson H."/>
        </authorList>
    </citation>
    <scope>NUCLEOTIDE SEQUENCE</scope>
    <source>
        <strain evidence="10">PSN4</strain>
    </source>
</reference>
<name>A0AAJ0B3W0_9PEZI</name>
<evidence type="ECO:0000256" key="2">
    <source>
        <dbReference type="ARBA" id="ARBA00004496"/>
    </source>
</evidence>
<keyword evidence="8" id="KW-0539">Nucleus</keyword>
<feature type="region of interest" description="Disordered" evidence="9">
    <location>
        <begin position="263"/>
        <end position="340"/>
    </location>
</feature>
<dbReference type="Proteomes" id="UP001239445">
    <property type="component" value="Unassembled WGS sequence"/>
</dbReference>
<evidence type="ECO:0000256" key="9">
    <source>
        <dbReference type="SAM" id="MobiDB-lite"/>
    </source>
</evidence>
<proteinExistence type="inferred from homology"/>
<dbReference type="AlphaFoldDB" id="A0AAJ0B3W0"/>
<dbReference type="GO" id="GO:0005737">
    <property type="term" value="C:cytoplasm"/>
    <property type="evidence" value="ECO:0007669"/>
    <property type="project" value="UniProtKB-SubCell"/>
</dbReference>
<feature type="region of interest" description="Disordered" evidence="9">
    <location>
        <begin position="222"/>
        <end position="241"/>
    </location>
</feature>
<comment type="subcellular location">
    <subcellularLocation>
        <location evidence="2">Cytoplasm</location>
    </subcellularLocation>
    <subcellularLocation>
        <location evidence="1">Nucleus</location>
    </subcellularLocation>
</comment>
<dbReference type="EMBL" id="MU839845">
    <property type="protein sequence ID" value="KAK1750730.1"/>
    <property type="molecule type" value="Genomic_DNA"/>
</dbReference>
<evidence type="ECO:0000256" key="4">
    <source>
        <dbReference type="ARBA" id="ARBA00022490"/>
    </source>
</evidence>
<evidence type="ECO:0000256" key="1">
    <source>
        <dbReference type="ARBA" id="ARBA00004123"/>
    </source>
</evidence>
<evidence type="ECO:0000313" key="11">
    <source>
        <dbReference type="Proteomes" id="UP001239445"/>
    </source>
</evidence>
<feature type="compositionally biased region" description="Basic and acidic residues" evidence="9">
    <location>
        <begin position="98"/>
        <end position="107"/>
    </location>
</feature>